<sequence length="293" mass="34065">MIEKRLVWVLLLISQFTFSQIRGVVKDSLTGNPIPYVNIWVENENIGTTSEEDGTFELKTSKEKKLVFSVLGFETKICKLSETAEIILNPIVYQLDNVEITKLKNTKELEIGDSKKIHHKHLSGDKPWIYGKLFTYEPKYSETPYLKNIVFLSDSEKKDAKLKIRIFQLKDSLPDEDMLFEDVFVTVKKGMRKNIVDISKYKIKMPNNGIVIGLEWLIIEENKYLYEYTYNKTKQSTVNYAPSLVINYSEAENSFRYSGGRWIKSKINKIKIKETKPWDNKVMVPAINLILTN</sequence>
<evidence type="ECO:0000313" key="2">
    <source>
        <dbReference type="Proteomes" id="UP001500367"/>
    </source>
</evidence>
<accession>A0ABP7VJB4</accession>
<evidence type="ECO:0000313" key="1">
    <source>
        <dbReference type="EMBL" id="GAA4068294.1"/>
    </source>
</evidence>
<reference evidence="2" key="1">
    <citation type="journal article" date="2019" name="Int. J. Syst. Evol. Microbiol.">
        <title>The Global Catalogue of Microorganisms (GCM) 10K type strain sequencing project: providing services to taxonomists for standard genome sequencing and annotation.</title>
        <authorList>
            <consortium name="The Broad Institute Genomics Platform"/>
            <consortium name="The Broad Institute Genome Sequencing Center for Infectious Disease"/>
            <person name="Wu L."/>
            <person name="Ma J."/>
        </authorList>
    </citation>
    <scope>NUCLEOTIDE SEQUENCE [LARGE SCALE GENOMIC DNA]</scope>
    <source>
        <strain evidence="2">JCM 17069</strain>
    </source>
</reference>
<protein>
    <submittedName>
        <fullName evidence="1">Carboxypeptidase-like regulatory domain-containing protein</fullName>
    </submittedName>
</protein>
<dbReference type="InterPro" id="IPR008969">
    <property type="entry name" value="CarboxyPept-like_regulatory"/>
</dbReference>
<dbReference type="Gene3D" id="2.60.40.1120">
    <property type="entry name" value="Carboxypeptidase-like, regulatory domain"/>
    <property type="match status" value="1"/>
</dbReference>
<dbReference type="Pfam" id="PF13715">
    <property type="entry name" value="CarbopepD_reg_2"/>
    <property type="match status" value="1"/>
</dbReference>
<keyword evidence="2" id="KW-1185">Reference proteome</keyword>
<dbReference type="Proteomes" id="UP001500367">
    <property type="component" value="Unassembled WGS sequence"/>
</dbReference>
<gene>
    <name evidence="1" type="ORF">GCM10022389_11760</name>
</gene>
<organism evidence="1 2">
    <name type="scientific">Flavobacterium cheonanense</name>
    <dbReference type="NCBI Taxonomy" id="706183"/>
    <lineage>
        <taxon>Bacteria</taxon>
        <taxon>Pseudomonadati</taxon>
        <taxon>Bacteroidota</taxon>
        <taxon>Flavobacteriia</taxon>
        <taxon>Flavobacteriales</taxon>
        <taxon>Flavobacteriaceae</taxon>
        <taxon>Flavobacterium</taxon>
    </lineage>
</organism>
<name>A0ABP7VJB4_9FLAO</name>
<proteinExistence type="predicted"/>
<dbReference type="SUPFAM" id="SSF49464">
    <property type="entry name" value="Carboxypeptidase regulatory domain-like"/>
    <property type="match status" value="1"/>
</dbReference>
<dbReference type="RefSeq" id="WP_344815813.1">
    <property type="nucleotide sequence ID" value="NZ_BAABCT010000002.1"/>
</dbReference>
<dbReference type="EMBL" id="BAABCT010000002">
    <property type="protein sequence ID" value="GAA4068294.1"/>
    <property type="molecule type" value="Genomic_DNA"/>
</dbReference>
<comment type="caution">
    <text evidence="1">The sequence shown here is derived from an EMBL/GenBank/DDBJ whole genome shotgun (WGS) entry which is preliminary data.</text>
</comment>